<keyword evidence="4" id="KW-1185">Reference proteome</keyword>
<accession>A0A5C5YRI4</accession>
<gene>
    <name evidence="3" type="ORF">Pla123a_20080</name>
</gene>
<feature type="domain" description="Putative zinc-finger" evidence="2">
    <location>
        <begin position="69"/>
        <end position="102"/>
    </location>
</feature>
<evidence type="ECO:0000256" key="1">
    <source>
        <dbReference type="SAM" id="Phobius"/>
    </source>
</evidence>
<dbReference type="Proteomes" id="UP000318478">
    <property type="component" value="Unassembled WGS sequence"/>
</dbReference>
<reference evidence="3 4" key="1">
    <citation type="submission" date="2019-02" db="EMBL/GenBank/DDBJ databases">
        <title>Deep-cultivation of Planctomycetes and their phenomic and genomic characterization uncovers novel biology.</title>
        <authorList>
            <person name="Wiegand S."/>
            <person name="Jogler M."/>
            <person name="Boedeker C."/>
            <person name="Pinto D."/>
            <person name="Vollmers J."/>
            <person name="Rivas-Marin E."/>
            <person name="Kohn T."/>
            <person name="Peeters S.H."/>
            <person name="Heuer A."/>
            <person name="Rast P."/>
            <person name="Oberbeckmann S."/>
            <person name="Bunk B."/>
            <person name="Jeske O."/>
            <person name="Meyerdierks A."/>
            <person name="Storesund J.E."/>
            <person name="Kallscheuer N."/>
            <person name="Luecker S."/>
            <person name="Lage O.M."/>
            <person name="Pohl T."/>
            <person name="Merkel B.J."/>
            <person name="Hornburger P."/>
            <person name="Mueller R.-W."/>
            <person name="Bruemmer F."/>
            <person name="Labrenz M."/>
            <person name="Spormann A.M."/>
            <person name="Op Den Camp H."/>
            <person name="Overmann J."/>
            <person name="Amann R."/>
            <person name="Jetten M.S.M."/>
            <person name="Mascher T."/>
            <person name="Medema M.H."/>
            <person name="Devos D.P."/>
            <person name="Kaster A.-K."/>
            <person name="Ovreas L."/>
            <person name="Rohde M."/>
            <person name="Galperin M.Y."/>
            <person name="Jogler C."/>
        </authorList>
    </citation>
    <scope>NUCLEOTIDE SEQUENCE [LARGE SCALE GENOMIC DNA]</scope>
    <source>
        <strain evidence="3 4">Pla123a</strain>
    </source>
</reference>
<protein>
    <recommendedName>
        <fullName evidence="2">Putative zinc-finger domain-containing protein</fullName>
    </recommendedName>
</protein>
<keyword evidence="1" id="KW-1133">Transmembrane helix</keyword>
<feature type="transmembrane region" description="Helical" evidence="1">
    <location>
        <begin position="34"/>
        <end position="56"/>
    </location>
</feature>
<dbReference type="EMBL" id="SJPO01000004">
    <property type="protein sequence ID" value="TWT77347.1"/>
    <property type="molecule type" value="Genomic_DNA"/>
</dbReference>
<dbReference type="OrthoDB" id="291212at2"/>
<dbReference type="Pfam" id="PF13490">
    <property type="entry name" value="zf-HC2"/>
    <property type="match status" value="1"/>
</dbReference>
<organism evidence="3 4">
    <name type="scientific">Posidoniimonas polymericola</name>
    <dbReference type="NCBI Taxonomy" id="2528002"/>
    <lineage>
        <taxon>Bacteria</taxon>
        <taxon>Pseudomonadati</taxon>
        <taxon>Planctomycetota</taxon>
        <taxon>Planctomycetia</taxon>
        <taxon>Pirellulales</taxon>
        <taxon>Lacipirellulaceae</taxon>
        <taxon>Posidoniimonas</taxon>
    </lineage>
</organism>
<evidence type="ECO:0000259" key="2">
    <source>
        <dbReference type="Pfam" id="PF13490"/>
    </source>
</evidence>
<dbReference type="InterPro" id="IPR041916">
    <property type="entry name" value="Anti_sigma_zinc_sf"/>
</dbReference>
<evidence type="ECO:0000313" key="4">
    <source>
        <dbReference type="Proteomes" id="UP000318478"/>
    </source>
</evidence>
<proteinExistence type="predicted"/>
<dbReference type="RefSeq" id="WP_146586408.1">
    <property type="nucleotide sequence ID" value="NZ_SJPO01000004.1"/>
</dbReference>
<dbReference type="InterPro" id="IPR027383">
    <property type="entry name" value="Znf_put"/>
</dbReference>
<name>A0A5C5YRI4_9BACT</name>
<dbReference type="AlphaFoldDB" id="A0A5C5YRI4"/>
<evidence type="ECO:0000313" key="3">
    <source>
        <dbReference type="EMBL" id="TWT77347.1"/>
    </source>
</evidence>
<keyword evidence="1" id="KW-0472">Membrane</keyword>
<dbReference type="Gene3D" id="1.10.10.1320">
    <property type="entry name" value="Anti-sigma factor, zinc-finger domain"/>
    <property type="match status" value="1"/>
</dbReference>
<sequence length="139" mass="14952">MNSQQEASSGWTPCEPGRLQELSRRLQCESSACVVRRAAIALSLSAAAVLLVGLAFNFRTEAAPAAIACQEVGQHLVAYARGDCAPELHDRIERHLQRCPRCVKHLEEVRQANALAAPAGRLALLGAAWSDAGRSRPAR</sequence>
<comment type="caution">
    <text evidence="3">The sequence shown here is derived from an EMBL/GenBank/DDBJ whole genome shotgun (WGS) entry which is preliminary data.</text>
</comment>
<keyword evidence="1" id="KW-0812">Transmembrane</keyword>